<reference evidence="2 3" key="1">
    <citation type="submission" date="2024-09" db="EMBL/GenBank/DDBJ databases">
        <authorList>
            <person name="Sun Q."/>
            <person name="Mori K."/>
        </authorList>
    </citation>
    <scope>NUCLEOTIDE SEQUENCE [LARGE SCALE GENOMIC DNA]</scope>
    <source>
        <strain evidence="2 3">CICC 10874</strain>
    </source>
</reference>
<evidence type="ECO:0000313" key="3">
    <source>
        <dbReference type="Proteomes" id="UP001589793"/>
    </source>
</evidence>
<dbReference type="Proteomes" id="UP001589793">
    <property type="component" value="Unassembled WGS sequence"/>
</dbReference>
<feature type="compositionally biased region" description="Polar residues" evidence="1">
    <location>
        <begin position="15"/>
        <end position="31"/>
    </location>
</feature>
<evidence type="ECO:0000256" key="1">
    <source>
        <dbReference type="SAM" id="MobiDB-lite"/>
    </source>
</evidence>
<dbReference type="RefSeq" id="WP_376979861.1">
    <property type="nucleotide sequence ID" value="NZ_JBHLSV010000007.1"/>
</dbReference>
<accession>A0ABV6RBT9</accession>
<evidence type="ECO:0000313" key="2">
    <source>
        <dbReference type="EMBL" id="MFC0673842.1"/>
    </source>
</evidence>
<gene>
    <name evidence="2" type="ORF">ACFFF6_07730</name>
</gene>
<feature type="region of interest" description="Disordered" evidence="1">
    <location>
        <begin position="1"/>
        <end position="34"/>
    </location>
</feature>
<keyword evidence="3" id="KW-1185">Reference proteome</keyword>
<proteinExistence type="predicted"/>
<protein>
    <submittedName>
        <fullName evidence="2">Uncharacterized protein</fullName>
    </submittedName>
</protein>
<sequence>MQTTLKPANPITVVATASSTGPRSKGRSSSPMPVASAGVAAIQPAAIQAFCESQLLVGQQAAAFTAAALPLCRRV</sequence>
<comment type="caution">
    <text evidence="2">The sequence shown here is derived from an EMBL/GenBank/DDBJ whole genome shotgun (WGS) entry which is preliminary data.</text>
</comment>
<dbReference type="EMBL" id="JBHLSV010000007">
    <property type="protein sequence ID" value="MFC0673842.1"/>
    <property type="molecule type" value="Genomic_DNA"/>
</dbReference>
<name>A0ABV6RBT9_9MICO</name>
<organism evidence="2 3">
    <name type="scientific">Brachybacterium hainanense</name>
    <dbReference type="NCBI Taxonomy" id="1541174"/>
    <lineage>
        <taxon>Bacteria</taxon>
        <taxon>Bacillati</taxon>
        <taxon>Actinomycetota</taxon>
        <taxon>Actinomycetes</taxon>
        <taxon>Micrococcales</taxon>
        <taxon>Dermabacteraceae</taxon>
        <taxon>Brachybacterium</taxon>
    </lineage>
</organism>